<dbReference type="PROSITE" id="PS51030">
    <property type="entry name" value="NUCLEAR_REC_DBD_2"/>
    <property type="match status" value="1"/>
</dbReference>
<dbReference type="PROSITE" id="PS00031">
    <property type="entry name" value="NUCLEAR_REC_DBD_1"/>
    <property type="match status" value="1"/>
</dbReference>
<dbReference type="GO" id="GO:0000978">
    <property type="term" value="F:RNA polymerase II cis-regulatory region sequence-specific DNA binding"/>
    <property type="evidence" value="ECO:0007669"/>
    <property type="project" value="InterPro"/>
</dbReference>
<dbReference type="SMART" id="SM00430">
    <property type="entry name" value="HOLI"/>
    <property type="match status" value="1"/>
</dbReference>
<dbReference type="InterPro" id="IPR001628">
    <property type="entry name" value="Znf_hrmn_rcpt"/>
</dbReference>
<dbReference type="FunFam" id="1.10.565.10:FF:000007">
    <property type="entry name" value="Hepatocyte nuclear factor 4 alpha"/>
    <property type="match status" value="1"/>
</dbReference>
<dbReference type="CDD" id="cd06960">
    <property type="entry name" value="NR_DBD_HNF4A"/>
    <property type="match status" value="1"/>
</dbReference>
<evidence type="ECO:0008006" key="18">
    <source>
        <dbReference type="Google" id="ProtNLM"/>
    </source>
</evidence>
<organism evidence="16 17">
    <name type="scientific">Hymenochirus boettgeri</name>
    <name type="common">Congo dwarf clawed frog</name>
    <dbReference type="NCBI Taxonomy" id="247094"/>
    <lineage>
        <taxon>Eukaryota</taxon>
        <taxon>Metazoa</taxon>
        <taxon>Chordata</taxon>
        <taxon>Craniata</taxon>
        <taxon>Vertebrata</taxon>
        <taxon>Euteleostomi</taxon>
        <taxon>Amphibia</taxon>
        <taxon>Batrachia</taxon>
        <taxon>Anura</taxon>
        <taxon>Pipoidea</taxon>
        <taxon>Pipidae</taxon>
        <taxon>Pipinae</taxon>
        <taxon>Hymenochirus</taxon>
    </lineage>
</organism>
<feature type="region of interest" description="Disordered" evidence="13">
    <location>
        <begin position="413"/>
        <end position="436"/>
    </location>
</feature>
<dbReference type="Gene3D" id="1.10.565.10">
    <property type="entry name" value="Retinoid X Receptor"/>
    <property type="match status" value="1"/>
</dbReference>
<name>A0A8T2JEA0_9PIPI</name>
<keyword evidence="9 12" id="KW-0675">Receptor</keyword>
<dbReference type="InterPro" id="IPR049636">
    <property type="entry name" value="HNF4-like_DBD"/>
</dbReference>
<dbReference type="PRINTS" id="PR00398">
    <property type="entry name" value="STRDHORMONER"/>
</dbReference>
<dbReference type="EMBL" id="JAACNH010000005">
    <property type="protein sequence ID" value="KAG8441917.1"/>
    <property type="molecule type" value="Genomic_DNA"/>
</dbReference>
<keyword evidence="4 12" id="KW-0863">Zinc-finger</keyword>
<comment type="caution">
    <text evidence="16">The sequence shown here is derived from an EMBL/GenBank/DDBJ whole genome shotgun (WGS) entry which is preliminary data.</text>
</comment>
<dbReference type="Proteomes" id="UP000812440">
    <property type="component" value="Chromosome 6"/>
</dbReference>
<dbReference type="SUPFAM" id="SSF48508">
    <property type="entry name" value="Nuclear receptor ligand-binding domain"/>
    <property type="match status" value="1"/>
</dbReference>
<comment type="subcellular location">
    <subcellularLocation>
        <location evidence="1 12">Nucleus</location>
    </subcellularLocation>
</comment>
<evidence type="ECO:0000256" key="11">
    <source>
        <dbReference type="ARBA" id="ARBA00066137"/>
    </source>
</evidence>
<proteinExistence type="inferred from homology"/>
<feature type="domain" description="NR LBD" evidence="15">
    <location>
        <begin position="147"/>
        <end position="376"/>
    </location>
</feature>
<dbReference type="InterPro" id="IPR050274">
    <property type="entry name" value="Nuclear_hormone_rcpt_NR2"/>
</dbReference>
<evidence type="ECO:0000313" key="16">
    <source>
        <dbReference type="EMBL" id="KAG8441917.1"/>
    </source>
</evidence>
<protein>
    <recommendedName>
        <fullName evidence="18">Hepatocyte nuclear factor 4-gamma</fullName>
    </recommendedName>
</protein>
<dbReference type="OrthoDB" id="5771769at2759"/>
<dbReference type="FunFam" id="3.30.50.10:FF:000012">
    <property type="entry name" value="Hepatocyte nuclear factor 4, alpha"/>
    <property type="match status" value="1"/>
</dbReference>
<evidence type="ECO:0000256" key="8">
    <source>
        <dbReference type="ARBA" id="ARBA00023163"/>
    </source>
</evidence>
<dbReference type="SMART" id="SM00399">
    <property type="entry name" value="ZnF_C4"/>
    <property type="match status" value="1"/>
</dbReference>
<evidence type="ECO:0000256" key="5">
    <source>
        <dbReference type="ARBA" id="ARBA00022833"/>
    </source>
</evidence>
<sequence length="456" mass="51434">MRLSATTSMDLEMANYGEVLDPTYTALEFENMQLLYNGHESSPEELTNMNSTDNGINGICAICGDRATGKHYGASSCDGCKGFFRRSIRKSHVYSCRFSRQCVVDKDKRNQCRYCRLKKCFRAGMKKEAVQNERDRISTRKSSFEGSSIPSINTLSQAEVLSRQITSSSPGANTDLNNKKIASISDVCDSMKQQLLVLVEWAKYIPAFCELPLDDQVVLLRAHAGEQLLLGLAKRSMVFKDILLLGNNYVIHRNTSEIEISRVANRILDELVLPFQEIQIDDNEYACLKAIVFFDPDAKGLSDPIKIKTMRYQVQIGLEDYINDRQYDSRGRFGELLLLLPTLQSITWQMIEQVQFVKLFGMVKIDNLLQEMLLGGSVSEASHVHHQMHPHFTQDPLLGQTLLINSMSTSLHSDQIATPETPLPSPPQGSTQEQYKVSTNHTTVITHQSIIKQKQL</sequence>
<dbReference type="InterPro" id="IPR000536">
    <property type="entry name" value="Nucl_hrmn_rcpt_lig-bd"/>
</dbReference>
<dbReference type="GO" id="GO:0008270">
    <property type="term" value="F:zinc ion binding"/>
    <property type="evidence" value="ECO:0007669"/>
    <property type="project" value="UniProtKB-KW"/>
</dbReference>
<dbReference type="Pfam" id="PF00105">
    <property type="entry name" value="zf-C4"/>
    <property type="match status" value="1"/>
</dbReference>
<dbReference type="InterPro" id="IPR013088">
    <property type="entry name" value="Znf_NHR/GATA"/>
</dbReference>
<evidence type="ECO:0000256" key="4">
    <source>
        <dbReference type="ARBA" id="ARBA00022771"/>
    </source>
</evidence>
<dbReference type="InterPro" id="IPR049635">
    <property type="entry name" value="HNF4_LBD"/>
</dbReference>
<evidence type="ECO:0000259" key="15">
    <source>
        <dbReference type="PROSITE" id="PS51843"/>
    </source>
</evidence>
<dbReference type="Gene3D" id="3.30.50.10">
    <property type="entry name" value="Erythroid Transcription Factor GATA-1, subunit A"/>
    <property type="match status" value="1"/>
</dbReference>
<dbReference type="Pfam" id="PF00104">
    <property type="entry name" value="Hormone_recep"/>
    <property type="match status" value="1"/>
</dbReference>
<keyword evidence="8 12" id="KW-0804">Transcription</keyword>
<dbReference type="PRINTS" id="PR00047">
    <property type="entry name" value="STROIDFINGER"/>
</dbReference>
<dbReference type="GO" id="GO:0045893">
    <property type="term" value="P:positive regulation of DNA-templated transcription"/>
    <property type="evidence" value="ECO:0007669"/>
    <property type="project" value="UniProtKB-ARBA"/>
</dbReference>
<dbReference type="InterPro" id="IPR001723">
    <property type="entry name" value="Nuclear_hrmn_rcpt"/>
</dbReference>
<reference evidence="16" key="1">
    <citation type="thesis" date="2020" institute="ProQuest LLC" country="789 East Eisenhower Parkway, Ann Arbor, MI, USA">
        <title>Comparative Genomics and Chromosome Evolution.</title>
        <authorList>
            <person name="Mudd A.B."/>
        </authorList>
    </citation>
    <scope>NUCLEOTIDE SEQUENCE</scope>
    <source>
        <strain evidence="16">Female2</strain>
        <tissue evidence="16">Blood</tissue>
    </source>
</reference>
<dbReference type="InterPro" id="IPR000003">
    <property type="entry name" value="Retinoid-X_rcpt/HNF4"/>
</dbReference>
<evidence type="ECO:0000256" key="1">
    <source>
        <dbReference type="ARBA" id="ARBA00004123"/>
    </source>
</evidence>
<evidence type="ECO:0000256" key="12">
    <source>
        <dbReference type="RuleBase" id="RU004334"/>
    </source>
</evidence>
<evidence type="ECO:0000313" key="17">
    <source>
        <dbReference type="Proteomes" id="UP000812440"/>
    </source>
</evidence>
<evidence type="ECO:0000256" key="3">
    <source>
        <dbReference type="ARBA" id="ARBA00022723"/>
    </source>
</evidence>
<dbReference type="PRINTS" id="PR00545">
    <property type="entry name" value="RETINOIDXR"/>
</dbReference>
<keyword evidence="7 12" id="KW-0238">DNA-binding</keyword>
<keyword evidence="6 12" id="KW-0805">Transcription regulation</keyword>
<dbReference type="AlphaFoldDB" id="A0A8T2JEA0"/>
<keyword evidence="5 12" id="KW-0862">Zinc</keyword>
<dbReference type="CDD" id="cd06931">
    <property type="entry name" value="NR_LBD_HNF4_like"/>
    <property type="match status" value="1"/>
</dbReference>
<keyword evidence="3 12" id="KW-0479">Metal-binding</keyword>
<dbReference type="InterPro" id="IPR035500">
    <property type="entry name" value="NHR-like_dom_sf"/>
</dbReference>
<evidence type="ECO:0000256" key="7">
    <source>
        <dbReference type="ARBA" id="ARBA00023125"/>
    </source>
</evidence>
<evidence type="ECO:0000256" key="2">
    <source>
        <dbReference type="ARBA" id="ARBA00006421"/>
    </source>
</evidence>
<dbReference type="PROSITE" id="PS51843">
    <property type="entry name" value="NR_LBD"/>
    <property type="match status" value="1"/>
</dbReference>
<gene>
    <name evidence="16" type="ORF">GDO86_010918</name>
</gene>
<evidence type="ECO:0000256" key="9">
    <source>
        <dbReference type="ARBA" id="ARBA00023170"/>
    </source>
</evidence>
<dbReference type="SUPFAM" id="SSF57716">
    <property type="entry name" value="Glucocorticoid receptor-like (DNA-binding domain)"/>
    <property type="match status" value="1"/>
</dbReference>
<evidence type="ECO:0000256" key="6">
    <source>
        <dbReference type="ARBA" id="ARBA00023015"/>
    </source>
</evidence>
<dbReference type="PANTHER" id="PTHR24083">
    <property type="entry name" value="NUCLEAR HORMONE RECEPTOR"/>
    <property type="match status" value="1"/>
</dbReference>
<dbReference type="GO" id="GO:0005634">
    <property type="term" value="C:nucleus"/>
    <property type="evidence" value="ECO:0007669"/>
    <property type="project" value="UniProtKB-SubCell"/>
</dbReference>
<feature type="domain" description="Nuclear receptor" evidence="14">
    <location>
        <begin position="57"/>
        <end position="132"/>
    </location>
</feature>
<keyword evidence="10 12" id="KW-0539">Nucleus</keyword>
<evidence type="ECO:0000259" key="14">
    <source>
        <dbReference type="PROSITE" id="PS51030"/>
    </source>
</evidence>
<evidence type="ECO:0000256" key="10">
    <source>
        <dbReference type="ARBA" id="ARBA00023242"/>
    </source>
</evidence>
<comment type="subunit">
    <text evidence="11">Homodimerization is required for HNF4-alpha to bind to its recognition site.</text>
</comment>
<dbReference type="GO" id="GO:0003707">
    <property type="term" value="F:nuclear steroid receptor activity"/>
    <property type="evidence" value="ECO:0007669"/>
    <property type="project" value="InterPro"/>
</dbReference>
<keyword evidence="17" id="KW-1185">Reference proteome</keyword>
<comment type="similarity">
    <text evidence="2">Belongs to the nuclear hormone receptor family. NR2 subfamily.</text>
</comment>
<evidence type="ECO:0000256" key="13">
    <source>
        <dbReference type="SAM" id="MobiDB-lite"/>
    </source>
</evidence>
<accession>A0A8T2JEA0</accession>